<evidence type="ECO:0000256" key="6">
    <source>
        <dbReference type="ARBA" id="ARBA00023029"/>
    </source>
</evidence>
<evidence type="ECO:0000256" key="4">
    <source>
        <dbReference type="ARBA" id="ARBA00022741"/>
    </source>
</evidence>
<accession>A0AAP8HUE4</accession>
<dbReference type="GO" id="GO:0005524">
    <property type="term" value="F:ATP binding"/>
    <property type="evidence" value="ECO:0007669"/>
    <property type="project" value="UniProtKB-KW"/>
</dbReference>
<dbReference type="InterPro" id="IPR013759">
    <property type="entry name" value="Topo_IIA_B_C"/>
</dbReference>
<evidence type="ECO:0000256" key="5">
    <source>
        <dbReference type="ARBA" id="ARBA00022840"/>
    </source>
</evidence>
<dbReference type="PRINTS" id="PR01159">
    <property type="entry name" value="DNAGYRASEB"/>
</dbReference>
<proteinExistence type="inferred from homology"/>
<protein>
    <recommendedName>
        <fullName evidence="3">DNA topoisomerase (ATP-hydrolyzing)</fullName>
        <ecNumber evidence="3">5.6.2.2</ecNumber>
    </recommendedName>
</protein>
<sequence length="66" mass="7487">YKGLGEMNPEQLWETTMDPKVRRLLRVQIEDAIAADEVFTTLMGDDVEPRRNFIEAHALSAGNIDV</sequence>
<keyword evidence="7" id="KW-0238">DNA-binding</keyword>
<reference evidence="10 11" key="1">
    <citation type="submission" date="2017-12" db="EMBL/GenBank/DDBJ databases">
        <title>Rapid rising of carbapenem-resistant Enterobacteriaceae(CRE) and emergence of colistin resistance genemcr-1 in CRE in the hospital of Henan, China.</title>
        <authorList>
            <person name="Sun Q."/>
            <person name="Zhang R."/>
            <person name="Li Y."/>
            <person name="Shen Y."/>
            <person name="Zhang Y."/>
            <person name="Yang J."/>
            <person name="Shu L."/>
            <person name="Zhou H."/>
            <person name="Wang Y."/>
            <person name="Wang B."/>
            <person name="Shen Z."/>
        </authorList>
    </citation>
    <scope>NUCLEOTIDE SEQUENCE [LARGE SCALE GENOMIC DNA]</scope>
    <source>
        <strain evidence="10 11">3512</strain>
    </source>
</reference>
<dbReference type="PANTHER" id="PTHR45866:SF1">
    <property type="entry name" value="DNA GYRASE SUBUNIT B, MITOCHONDRIAL"/>
    <property type="match status" value="1"/>
</dbReference>
<name>A0AAP8HUE4_ECOLX</name>
<comment type="caution">
    <text evidence="10">The sequence shown here is derived from an EMBL/GenBank/DDBJ whole genome shotgun (WGS) entry which is preliminary data.</text>
</comment>
<dbReference type="InterPro" id="IPR000565">
    <property type="entry name" value="Topo_IIA_B"/>
</dbReference>
<evidence type="ECO:0000256" key="2">
    <source>
        <dbReference type="ARBA" id="ARBA00010708"/>
    </source>
</evidence>
<dbReference type="PANTHER" id="PTHR45866">
    <property type="entry name" value="DNA GYRASE/TOPOISOMERASE SUBUNIT B"/>
    <property type="match status" value="1"/>
</dbReference>
<dbReference type="SUPFAM" id="SSF56719">
    <property type="entry name" value="Type II DNA topoisomerase"/>
    <property type="match status" value="1"/>
</dbReference>
<evidence type="ECO:0000256" key="8">
    <source>
        <dbReference type="ARBA" id="ARBA00023235"/>
    </source>
</evidence>
<organism evidence="10 11">
    <name type="scientific">Escherichia coli</name>
    <dbReference type="NCBI Taxonomy" id="562"/>
    <lineage>
        <taxon>Bacteria</taxon>
        <taxon>Pseudomonadati</taxon>
        <taxon>Pseudomonadota</taxon>
        <taxon>Gammaproteobacteria</taxon>
        <taxon>Enterobacterales</taxon>
        <taxon>Enterobacteriaceae</taxon>
        <taxon>Escherichia</taxon>
    </lineage>
</organism>
<comment type="catalytic activity">
    <reaction evidence="1">
        <text>ATP-dependent breakage, passage and rejoining of double-stranded DNA.</text>
        <dbReference type="EC" id="5.6.2.2"/>
    </reaction>
</comment>
<keyword evidence="4" id="KW-0547">Nucleotide-binding</keyword>
<evidence type="ECO:0000256" key="7">
    <source>
        <dbReference type="ARBA" id="ARBA00023125"/>
    </source>
</evidence>
<dbReference type="Pfam" id="PF00986">
    <property type="entry name" value="DNA_gyraseB_C"/>
    <property type="match status" value="1"/>
</dbReference>
<dbReference type="Gene3D" id="3.40.50.670">
    <property type="match status" value="1"/>
</dbReference>
<gene>
    <name evidence="10" type="ORF">CWS33_28750</name>
</gene>
<dbReference type="AlphaFoldDB" id="A0AAP8HUE4"/>
<dbReference type="GO" id="GO:0003918">
    <property type="term" value="F:DNA topoisomerase type II (double strand cut, ATP-hydrolyzing) activity"/>
    <property type="evidence" value="ECO:0007669"/>
    <property type="project" value="UniProtKB-EC"/>
</dbReference>
<evidence type="ECO:0000259" key="9">
    <source>
        <dbReference type="Pfam" id="PF00986"/>
    </source>
</evidence>
<evidence type="ECO:0000313" key="11">
    <source>
        <dbReference type="Proteomes" id="UP000233549"/>
    </source>
</evidence>
<dbReference type="InterPro" id="IPR002288">
    <property type="entry name" value="DNA_gyrase_B_C"/>
</dbReference>
<keyword evidence="5" id="KW-0067">ATP-binding</keyword>
<evidence type="ECO:0000256" key="3">
    <source>
        <dbReference type="ARBA" id="ARBA00012895"/>
    </source>
</evidence>
<keyword evidence="8" id="KW-0413">Isomerase</keyword>
<dbReference type="EC" id="5.6.2.2" evidence="3"/>
<feature type="domain" description="DNA gyrase B subunit C-terminal" evidence="9">
    <location>
        <begin position="1"/>
        <end position="55"/>
    </location>
</feature>
<keyword evidence="6" id="KW-0799">Topoisomerase</keyword>
<dbReference type="InterPro" id="IPR013760">
    <property type="entry name" value="Topo_IIA-like_dom_sf"/>
</dbReference>
<comment type="similarity">
    <text evidence="2">Belongs to the type II topoisomerase GyrB family.</text>
</comment>
<dbReference type="GO" id="GO:0003677">
    <property type="term" value="F:DNA binding"/>
    <property type="evidence" value="ECO:0007669"/>
    <property type="project" value="UniProtKB-KW"/>
</dbReference>
<feature type="non-terminal residue" evidence="10">
    <location>
        <position position="1"/>
    </location>
</feature>
<evidence type="ECO:0000256" key="1">
    <source>
        <dbReference type="ARBA" id="ARBA00000185"/>
    </source>
</evidence>
<dbReference type="EMBL" id="PITP01000335">
    <property type="protein sequence ID" value="PKD78734.1"/>
    <property type="molecule type" value="Genomic_DNA"/>
</dbReference>
<dbReference type="Proteomes" id="UP000233549">
    <property type="component" value="Unassembled WGS sequence"/>
</dbReference>
<dbReference type="GO" id="GO:0006265">
    <property type="term" value="P:DNA topological change"/>
    <property type="evidence" value="ECO:0007669"/>
    <property type="project" value="InterPro"/>
</dbReference>
<evidence type="ECO:0000313" key="10">
    <source>
        <dbReference type="EMBL" id="PKD78734.1"/>
    </source>
</evidence>